<dbReference type="GO" id="GO:0051537">
    <property type="term" value="F:2 iron, 2 sulfur cluster binding"/>
    <property type="evidence" value="ECO:0007669"/>
    <property type="project" value="UniProtKB-UniRule"/>
</dbReference>
<dbReference type="Pfam" id="PF10588">
    <property type="entry name" value="NADH-G_4Fe-4S_3"/>
    <property type="match status" value="1"/>
</dbReference>
<proteinExistence type="inferred from homology"/>
<dbReference type="AlphaFoldDB" id="A0A375GEH4"/>
<dbReference type="Gene3D" id="3.40.50.740">
    <property type="match status" value="2"/>
</dbReference>
<reference evidence="16 18" key="2">
    <citation type="submission" date="2021-02" db="EMBL/GenBank/DDBJ databases">
        <title>Complete Genome Sequence of Cupriavidus oxalaticus Strain Ox1, a Soil Oxalate-Degrading Species.</title>
        <authorList>
            <person name="Palmieri F."/>
            <person name="Udriet P."/>
            <person name="Deuasquier M."/>
            <person name="Beaudoing E."/>
            <person name="Johnson S.L."/>
            <person name="Davenport K.W."/>
            <person name="Chain P.S."/>
            <person name="Bindschedler S."/>
            <person name="Junier P."/>
        </authorList>
    </citation>
    <scope>NUCLEOTIDE SEQUENCE [LARGE SCALE GENOMIC DNA]</scope>
    <source>
        <strain evidence="16 18">Ox1</strain>
    </source>
</reference>
<dbReference type="CDD" id="cd00207">
    <property type="entry name" value="fer2"/>
    <property type="match status" value="1"/>
</dbReference>
<dbReference type="InterPro" id="IPR036010">
    <property type="entry name" value="2Fe-2S_ferredoxin-like_sf"/>
</dbReference>
<dbReference type="GO" id="GO:0008137">
    <property type="term" value="F:NADH dehydrogenase (ubiquinone) activity"/>
    <property type="evidence" value="ECO:0007669"/>
    <property type="project" value="UniProtKB-UniRule"/>
</dbReference>
<dbReference type="PROSITE" id="PS51085">
    <property type="entry name" value="2FE2S_FER_2"/>
    <property type="match status" value="1"/>
</dbReference>
<protein>
    <recommendedName>
        <fullName evidence="12">NADH-quinone oxidoreductase</fullName>
        <ecNumber evidence="12">7.1.1.-</ecNumber>
    </recommendedName>
</protein>
<dbReference type="Pfam" id="PF00384">
    <property type="entry name" value="Molybdopterin"/>
    <property type="match status" value="1"/>
</dbReference>
<dbReference type="Gene3D" id="2.40.40.20">
    <property type="match status" value="1"/>
</dbReference>
<dbReference type="Proteomes" id="UP000256862">
    <property type="component" value="Chromosome CO2235"/>
</dbReference>
<evidence type="ECO:0000256" key="4">
    <source>
        <dbReference type="ARBA" id="ARBA00022714"/>
    </source>
</evidence>
<evidence type="ECO:0000256" key="1">
    <source>
        <dbReference type="ARBA" id="ARBA00001966"/>
    </source>
</evidence>
<dbReference type="GO" id="GO:0048038">
    <property type="term" value="F:quinone binding"/>
    <property type="evidence" value="ECO:0007669"/>
    <property type="project" value="UniProtKB-UniRule"/>
</dbReference>
<evidence type="ECO:0000313" key="16">
    <source>
        <dbReference type="EMBL" id="QRQ95143.1"/>
    </source>
</evidence>
<dbReference type="EC" id="7.1.1.-" evidence="12"/>
<evidence type="ECO:0000259" key="15">
    <source>
        <dbReference type="PROSITE" id="PS51839"/>
    </source>
</evidence>
<dbReference type="InterPro" id="IPR001041">
    <property type="entry name" value="2Fe-2S_ferredoxin-type"/>
</dbReference>
<evidence type="ECO:0000259" key="13">
    <source>
        <dbReference type="PROSITE" id="PS51085"/>
    </source>
</evidence>
<comment type="cofactor">
    <cofactor evidence="1 12">
        <name>[4Fe-4S] cluster</name>
        <dbReference type="ChEBI" id="CHEBI:49883"/>
    </cofactor>
</comment>
<keyword evidence="5 12" id="KW-0874">Quinone</keyword>
<dbReference type="NCBIfam" id="TIGR01973">
    <property type="entry name" value="NuoG"/>
    <property type="match status" value="1"/>
</dbReference>
<dbReference type="FunFam" id="3.10.20.740:FF:000001">
    <property type="entry name" value="NADH-quinone oxidoreductase subunit G"/>
    <property type="match status" value="1"/>
</dbReference>
<dbReference type="Pfam" id="PF22151">
    <property type="entry name" value="Fer4_NDSU1"/>
    <property type="match status" value="1"/>
</dbReference>
<dbReference type="InterPro" id="IPR010228">
    <property type="entry name" value="NADH_UbQ_OxRdtase_Gsu"/>
</dbReference>
<dbReference type="SUPFAM" id="SSF50692">
    <property type="entry name" value="ADC-like"/>
    <property type="match status" value="1"/>
</dbReference>
<sequence length="788" mass="83604">MVELEIDGKKVEVAEGSLVMEAARKLGTYIPHFCYHRKLSIAANCRMCLVEVEKAPKALPACATPVTPGMKVFTNSEKAVKAQKSVMEFLLINHPLDCPICDQGGECQLQDLAVGYGASESRYKEEKRVVFHKNVGPLISMEEMTRCIHCTRCVRFGQEVAGVMELGMLNRGEHSEITTFVGKTVDSELSGNMIDLCPVGALTSKPFRYSARTWELARRKSVSPHDGLGANLVVQTKNQRVMRVLPLENEDINECWISDKDRFSYEGLNSADRLTRPLLKQGGEWMETDWQTALEYVANGLAGIKREHGADQIAALASPHSTLEELFLLGKLVRGLGSDNVDFRLRQSDFSAALKGAPWLGLPVADVTALQRVLVIGSSLRKDHPLLASRLRQATKKGARVAVLGAGGEDLLMPATRIDVAPSGWTAALAGVARAVAAAKGVAAPAGTDGLDGGEAAAKVAEALLQGERRAVFLGNEAVRHPQFSALHALAQWIATETGATLGFLTEAANTVGGYIAGALPKQGGANAQAMLDAPRKAYILLNTEPEFDTADPGKALAALSQANTVVVLSPFRSEAAMQYADVILPVAPFTETSGTFVNCEGKAQSFNGVVRALGESRPGWKVLRVLGNLLDVAGFDYETAESVRAEVLSAPVEAQLDNATDAPIRVAAAAASGIERIADVPIYHADPIVRRADSLQLTAAARRAMQIALPADLFARLGIQSGDPVRVTQGQGSVVLPAVLEATLPANTVRVPAATPAAMSLGGMFGTVTVEKAIDLAAATTGAVATA</sequence>
<keyword evidence="10 12" id="KW-0520">NAD</keyword>
<evidence type="ECO:0000256" key="8">
    <source>
        <dbReference type="ARBA" id="ARBA00023004"/>
    </source>
</evidence>
<evidence type="ECO:0000313" key="18">
    <source>
        <dbReference type="Proteomes" id="UP000623307"/>
    </source>
</evidence>
<dbReference type="GO" id="GO:0016020">
    <property type="term" value="C:membrane"/>
    <property type="evidence" value="ECO:0007669"/>
    <property type="project" value="InterPro"/>
</dbReference>
<dbReference type="EMBL" id="OGUS01000129">
    <property type="protein sequence ID" value="SPC17084.1"/>
    <property type="molecule type" value="Genomic_DNA"/>
</dbReference>
<evidence type="ECO:0000256" key="2">
    <source>
        <dbReference type="ARBA" id="ARBA00005404"/>
    </source>
</evidence>
<evidence type="ECO:0000256" key="5">
    <source>
        <dbReference type="ARBA" id="ARBA00022719"/>
    </source>
</evidence>
<gene>
    <name evidence="17" type="ORF">CO2235_70130</name>
    <name evidence="16" type="ORF">JTE92_16910</name>
</gene>
<evidence type="ECO:0000256" key="11">
    <source>
        <dbReference type="ARBA" id="ARBA00047712"/>
    </source>
</evidence>
<keyword evidence="4 12" id="KW-0001">2Fe-2S</keyword>
<dbReference type="InterPro" id="IPR019574">
    <property type="entry name" value="NADH_UbQ_OxRdtase_Gsu_4Fe4S-bd"/>
</dbReference>
<evidence type="ECO:0000256" key="6">
    <source>
        <dbReference type="ARBA" id="ARBA00022723"/>
    </source>
</evidence>
<dbReference type="PROSITE" id="PS00641">
    <property type="entry name" value="COMPLEX1_75K_1"/>
    <property type="match status" value="1"/>
</dbReference>
<name>A0A375GEH4_9BURK</name>
<dbReference type="PROSITE" id="PS51839">
    <property type="entry name" value="4FE4S_HC3"/>
    <property type="match status" value="1"/>
</dbReference>
<keyword evidence="3 12" id="KW-0004">4Fe-4S</keyword>
<dbReference type="CDD" id="cd02775">
    <property type="entry name" value="MopB_CT"/>
    <property type="match status" value="1"/>
</dbReference>
<dbReference type="FunFam" id="3.30.70.20:FF:000002">
    <property type="entry name" value="NADH-ubiquinone oxidoreductase 75 kDa subunit"/>
    <property type="match status" value="1"/>
</dbReference>
<keyword evidence="8 12" id="KW-0408">Iron</keyword>
<evidence type="ECO:0000313" key="17">
    <source>
        <dbReference type="EMBL" id="SPC17084.1"/>
    </source>
</evidence>
<dbReference type="PANTHER" id="PTHR43105:SF13">
    <property type="entry name" value="NADH-UBIQUINONE OXIDOREDUCTASE 75 KDA SUBUNIT, MITOCHONDRIAL"/>
    <property type="match status" value="1"/>
</dbReference>
<dbReference type="SUPFAM" id="SSF54292">
    <property type="entry name" value="2Fe-2S ferredoxin-like"/>
    <property type="match status" value="1"/>
</dbReference>
<dbReference type="Gene3D" id="3.10.20.740">
    <property type="match status" value="1"/>
</dbReference>
<dbReference type="InterPro" id="IPR006963">
    <property type="entry name" value="Mopterin_OxRdtase_4Fe-4S_dom"/>
</dbReference>
<dbReference type="InterPro" id="IPR009010">
    <property type="entry name" value="Asp_de-COase-like_dom_sf"/>
</dbReference>
<dbReference type="GeneID" id="303491231"/>
<comment type="function">
    <text evidence="12">NDH-1 shuttles electrons from NADH, via FMN and iron-sulfur (Fe-S) centers, to quinones in the respiratory chain. Couples the redox reaction to proton translocation (for every two electrons transferred, four hydrogen ions are translocated across the cytoplasmic membrane), and thus conserves the redox energy in a proton gradient.</text>
</comment>
<dbReference type="OrthoDB" id="7376058at2"/>
<comment type="catalytic activity">
    <reaction evidence="11 12">
        <text>a quinone + NADH + 5 H(+)(in) = a quinol + NAD(+) + 4 H(+)(out)</text>
        <dbReference type="Rhea" id="RHEA:57888"/>
        <dbReference type="ChEBI" id="CHEBI:15378"/>
        <dbReference type="ChEBI" id="CHEBI:24646"/>
        <dbReference type="ChEBI" id="CHEBI:57540"/>
        <dbReference type="ChEBI" id="CHEBI:57945"/>
        <dbReference type="ChEBI" id="CHEBI:132124"/>
    </reaction>
</comment>
<dbReference type="PROSITE" id="PS51669">
    <property type="entry name" value="4FE4S_MOW_BIS_MGD"/>
    <property type="match status" value="1"/>
</dbReference>
<evidence type="ECO:0000259" key="14">
    <source>
        <dbReference type="PROSITE" id="PS51669"/>
    </source>
</evidence>
<dbReference type="RefSeq" id="WP_063241475.1">
    <property type="nucleotide sequence ID" value="NZ_CP069810.1"/>
</dbReference>
<comment type="similarity">
    <text evidence="2 12">Belongs to the complex I 75 kDa subunit family.</text>
</comment>
<keyword evidence="9 12" id="KW-0411">Iron-sulfur</keyword>
<comment type="cofactor">
    <cofactor evidence="12">
        <name>[2Fe-2S] cluster</name>
        <dbReference type="ChEBI" id="CHEBI:190135"/>
    </cofactor>
    <text evidence="12">Binds 1 [2Fe-2S] cluster per subunit.</text>
</comment>
<dbReference type="Pfam" id="PF22117">
    <property type="entry name" value="Fer4_Nqo3"/>
    <property type="match status" value="1"/>
</dbReference>
<dbReference type="InterPro" id="IPR006656">
    <property type="entry name" value="Mopterin_OxRdtase"/>
</dbReference>
<dbReference type="Proteomes" id="UP000623307">
    <property type="component" value="Chromosome 2"/>
</dbReference>
<dbReference type="GO" id="GO:0051539">
    <property type="term" value="F:4 iron, 4 sulfur cluster binding"/>
    <property type="evidence" value="ECO:0007669"/>
    <property type="project" value="UniProtKB-KW"/>
</dbReference>
<keyword evidence="6 12" id="KW-0479">Metal-binding</keyword>
<dbReference type="InterPro" id="IPR050123">
    <property type="entry name" value="Prok_molybdopt-oxidoreductase"/>
</dbReference>
<keyword evidence="18" id="KW-1185">Reference proteome</keyword>
<dbReference type="PANTHER" id="PTHR43105">
    <property type="entry name" value="RESPIRATORY NITRATE REDUCTASE"/>
    <property type="match status" value="1"/>
</dbReference>
<feature type="domain" description="2Fe-2S ferredoxin-type" evidence="13">
    <location>
        <begin position="1"/>
        <end position="78"/>
    </location>
</feature>
<dbReference type="InterPro" id="IPR054351">
    <property type="entry name" value="NADH_UbQ_OxRdtase_ferredoxin"/>
</dbReference>
<dbReference type="PROSITE" id="PS00643">
    <property type="entry name" value="COMPLEX1_75K_3"/>
    <property type="match status" value="1"/>
</dbReference>
<dbReference type="EMBL" id="CP069812">
    <property type="protein sequence ID" value="QRQ95143.1"/>
    <property type="molecule type" value="Genomic_DNA"/>
</dbReference>
<dbReference type="GO" id="GO:0016651">
    <property type="term" value="F:oxidoreductase activity, acting on NAD(P)H"/>
    <property type="evidence" value="ECO:0007669"/>
    <property type="project" value="InterPro"/>
</dbReference>
<feature type="domain" description="4Fe-4S Mo/W bis-MGD-type" evidence="14">
    <location>
        <begin position="216"/>
        <end position="272"/>
    </location>
</feature>
<evidence type="ECO:0000256" key="9">
    <source>
        <dbReference type="ARBA" id="ARBA00023014"/>
    </source>
</evidence>
<evidence type="ECO:0000256" key="7">
    <source>
        <dbReference type="ARBA" id="ARBA00022967"/>
    </source>
</evidence>
<feature type="domain" description="4Fe-4S His(Cys)3-ligated-type" evidence="15">
    <location>
        <begin position="78"/>
        <end position="117"/>
    </location>
</feature>
<dbReference type="Gene3D" id="3.30.70.20">
    <property type="match status" value="1"/>
</dbReference>
<keyword evidence="7 12" id="KW-1278">Translocase</keyword>
<dbReference type="Gene3D" id="3.40.228.10">
    <property type="entry name" value="Dimethylsulfoxide Reductase, domain 2"/>
    <property type="match status" value="1"/>
</dbReference>
<dbReference type="CDD" id="cd02772">
    <property type="entry name" value="MopB_NDH-1_NuoG2"/>
    <property type="match status" value="1"/>
</dbReference>
<dbReference type="GO" id="GO:0046872">
    <property type="term" value="F:metal ion binding"/>
    <property type="evidence" value="ECO:0007669"/>
    <property type="project" value="UniProtKB-UniRule"/>
</dbReference>
<dbReference type="SUPFAM" id="SSF54862">
    <property type="entry name" value="4Fe-4S ferredoxins"/>
    <property type="match status" value="1"/>
</dbReference>
<evidence type="ECO:0000256" key="10">
    <source>
        <dbReference type="ARBA" id="ARBA00023027"/>
    </source>
</evidence>
<dbReference type="GO" id="GO:0042773">
    <property type="term" value="P:ATP synthesis coupled electron transport"/>
    <property type="evidence" value="ECO:0007669"/>
    <property type="project" value="InterPro"/>
</dbReference>
<accession>A0A375GEH4</accession>
<reference evidence="17" key="1">
    <citation type="submission" date="2018-01" db="EMBL/GenBank/DDBJ databases">
        <authorList>
            <person name="Clerissi C."/>
        </authorList>
    </citation>
    <scope>NUCLEOTIDE SEQUENCE</scope>
    <source>
        <strain evidence="17">Cupriavidus oxalaticus LMG 2235</strain>
    </source>
</reference>
<evidence type="ECO:0000256" key="3">
    <source>
        <dbReference type="ARBA" id="ARBA00022485"/>
    </source>
</evidence>
<dbReference type="SMART" id="SM00929">
    <property type="entry name" value="NADH-G_4Fe-4S_3"/>
    <property type="match status" value="1"/>
</dbReference>
<evidence type="ECO:0000256" key="12">
    <source>
        <dbReference type="RuleBase" id="RU003525"/>
    </source>
</evidence>
<dbReference type="InterPro" id="IPR000283">
    <property type="entry name" value="NADH_UbQ_OxRdtase_75kDa_su_CS"/>
</dbReference>
<organism evidence="17">
    <name type="scientific">Cupriavidus oxalaticus</name>
    <dbReference type="NCBI Taxonomy" id="96344"/>
    <lineage>
        <taxon>Bacteria</taxon>
        <taxon>Pseudomonadati</taxon>
        <taxon>Pseudomonadota</taxon>
        <taxon>Betaproteobacteria</taxon>
        <taxon>Burkholderiales</taxon>
        <taxon>Burkholderiaceae</taxon>
        <taxon>Cupriavidus</taxon>
    </lineage>
</organism>
<dbReference type="SUPFAM" id="SSF53706">
    <property type="entry name" value="Formate dehydrogenase/DMSO reductase, domains 1-3"/>
    <property type="match status" value="1"/>
</dbReference>
<dbReference type="PROSITE" id="PS00642">
    <property type="entry name" value="COMPLEX1_75K_2"/>
    <property type="match status" value="1"/>
</dbReference>
<keyword evidence="17" id="KW-0560">Oxidoreductase</keyword>
<dbReference type="Pfam" id="PF13510">
    <property type="entry name" value="Fer2_4"/>
    <property type="match status" value="1"/>
</dbReference>